<dbReference type="InterPro" id="IPR006818">
    <property type="entry name" value="ASF1-like"/>
</dbReference>
<dbReference type="GO" id="GO:0042393">
    <property type="term" value="F:histone binding"/>
    <property type="evidence" value="ECO:0007669"/>
    <property type="project" value="TreeGrafter"/>
</dbReference>
<dbReference type="SUPFAM" id="SSF101546">
    <property type="entry name" value="ASF1-like"/>
    <property type="match status" value="1"/>
</dbReference>
<evidence type="ECO:0000313" key="10">
    <source>
        <dbReference type="WBParaSite" id="SRAE_2000275900.1"/>
    </source>
</evidence>
<dbReference type="GO" id="GO:0005634">
    <property type="term" value="C:nucleus"/>
    <property type="evidence" value="ECO:0007669"/>
    <property type="project" value="UniProtKB-SubCell"/>
</dbReference>
<dbReference type="AlphaFoldDB" id="A0A090LE97"/>
<keyword evidence="4" id="KW-0804">Transcription</keyword>
<dbReference type="GO" id="GO:0006335">
    <property type="term" value="P:DNA replication-dependent chromatin assembly"/>
    <property type="evidence" value="ECO:0007669"/>
    <property type="project" value="TreeGrafter"/>
</dbReference>
<dbReference type="PANTHER" id="PTHR12040:SF0">
    <property type="entry name" value="HISTONE CHAPERONE ASF1"/>
    <property type="match status" value="1"/>
</dbReference>
<evidence type="ECO:0000313" key="8">
    <source>
        <dbReference type="EMBL" id="CEF68101.1"/>
    </source>
</evidence>
<protein>
    <submittedName>
        <fullName evidence="8 10">Histone chaperone asf1</fullName>
    </submittedName>
</protein>
<dbReference type="InterPro" id="IPR036747">
    <property type="entry name" value="ASF1-like_sf"/>
</dbReference>
<gene>
    <name evidence="8 10 11" type="ORF">SRAE_2000275900</name>
</gene>
<organism evidence="8">
    <name type="scientific">Strongyloides ratti</name>
    <name type="common">Parasitic roundworm</name>
    <dbReference type="NCBI Taxonomy" id="34506"/>
    <lineage>
        <taxon>Eukaryota</taxon>
        <taxon>Metazoa</taxon>
        <taxon>Ecdysozoa</taxon>
        <taxon>Nematoda</taxon>
        <taxon>Chromadorea</taxon>
        <taxon>Rhabditida</taxon>
        <taxon>Tylenchina</taxon>
        <taxon>Panagrolaimomorpha</taxon>
        <taxon>Strongyloidoidea</taxon>
        <taxon>Strongyloididae</taxon>
        <taxon>Strongyloides</taxon>
    </lineage>
</organism>
<dbReference type="EMBL" id="LN609529">
    <property type="protein sequence ID" value="CEF68101.1"/>
    <property type="molecule type" value="Genomic_DNA"/>
</dbReference>
<dbReference type="Gene3D" id="2.60.40.1490">
    <property type="entry name" value="Histone chaperone ASF1-like"/>
    <property type="match status" value="1"/>
</dbReference>
<dbReference type="RefSeq" id="XP_024507301.1">
    <property type="nucleotide sequence ID" value="XM_024653867.1"/>
</dbReference>
<keyword evidence="9" id="KW-1185">Reference proteome</keyword>
<reference evidence="8 9" key="1">
    <citation type="submission" date="2014-09" db="EMBL/GenBank/DDBJ databases">
        <authorList>
            <person name="Martin A.A."/>
        </authorList>
    </citation>
    <scope>NUCLEOTIDE SEQUENCE</scope>
    <source>
        <strain evidence="9">ED321</strain>
        <strain evidence="8">ED321 Heterogonic</strain>
    </source>
</reference>
<evidence type="ECO:0000256" key="3">
    <source>
        <dbReference type="ARBA" id="ARBA00023015"/>
    </source>
</evidence>
<feature type="compositionally biased region" description="Basic and acidic residues" evidence="7">
    <location>
        <begin position="251"/>
        <end position="261"/>
    </location>
</feature>
<evidence type="ECO:0000256" key="5">
    <source>
        <dbReference type="ARBA" id="ARBA00023186"/>
    </source>
</evidence>
<keyword evidence="3" id="KW-0805">Transcription regulation</keyword>
<dbReference type="PANTHER" id="PTHR12040">
    <property type="entry name" value="ANTI-SILENCING PROTEIN 1"/>
    <property type="match status" value="1"/>
</dbReference>
<evidence type="ECO:0000313" key="9">
    <source>
        <dbReference type="Proteomes" id="UP000035682"/>
    </source>
</evidence>
<name>A0A090LE97_STRRB</name>
<evidence type="ECO:0000256" key="1">
    <source>
        <dbReference type="ARBA" id="ARBA00004123"/>
    </source>
</evidence>
<dbReference type="WBParaSite" id="SRAE_2000275900.1">
    <property type="protein sequence ID" value="SRAE_2000275900.1"/>
    <property type="gene ID" value="WBGene00262973"/>
</dbReference>
<proteinExistence type="inferred from homology"/>
<dbReference type="OMA" id="CAEPVDI"/>
<evidence type="ECO:0000256" key="2">
    <source>
        <dbReference type="ARBA" id="ARBA00006051"/>
    </source>
</evidence>
<evidence type="ECO:0000313" key="11">
    <source>
        <dbReference type="WormBase" id="SRAE_2000275900"/>
    </source>
</evidence>
<evidence type="ECO:0000256" key="6">
    <source>
        <dbReference type="ARBA" id="ARBA00023242"/>
    </source>
</evidence>
<evidence type="ECO:0000256" key="4">
    <source>
        <dbReference type="ARBA" id="ARBA00023163"/>
    </source>
</evidence>
<reference evidence="10" key="2">
    <citation type="submission" date="2020-12" db="UniProtKB">
        <authorList>
            <consortium name="WormBaseParasite"/>
        </authorList>
    </citation>
    <scope>IDENTIFICATION</scope>
</reference>
<dbReference type="Pfam" id="PF04729">
    <property type="entry name" value="ASF1_hist_chap"/>
    <property type="match status" value="1"/>
</dbReference>
<feature type="region of interest" description="Disordered" evidence="7">
    <location>
        <begin position="204"/>
        <end position="261"/>
    </location>
</feature>
<feature type="compositionally biased region" description="Acidic residues" evidence="7">
    <location>
        <begin position="204"/>
        <end position="250"/>
    </location>
</feature>
<sequence>MASLVNVTSVELSNNPAPFDSKLSLSITFNCLEILKKPLSFDIVYIGCPNDTEHDQVLDTITIPEVTVGNHTITVEVDPPVVEKIPREDFVGVTAIMLKAFYSGQLFNKISWYCAVEYTDPELIENKPEIPVVEKLQRRVVFDEPRNVIYNIKWREDDVEDEVVTTEEVEESDVIVFSCEPSEFDIAAENAEAAECEEVCQEMDEDSEIADESMVEDDDSGSVDLNDDSDVSADEDVADETMEDEEPLEEVVEHTKQIVSV</sequence>
<keyword evidence="6" id="KW-0539">Nucleus</keyword>
<accession>A0A090LE97</accession>
<dbReference type="WormBase" id="SRAE_2000275900">
    <property type="protein sequence ID" value="SRP01429"/>
    <property type="gene ID" value="WBGene00262973"/>
</dbReference>
<evidence type="ECO:0000256" key="7">
    <source>
        <dbReference type="SAM" id="MobiDB-lite"/>
    </source>
</evidence>
<comment type="similarity">
    <text evidence="2">Belongs to the ASF1 family.</text>
</comment>
<dbReference type="GeneID" id="36380466"/>
<dbReference type="eggNOG" id="KOG3265">
    <property type="taxonomic scope" value="Eukaryota"/>
</dbReference>
<dbReference type="OrthoDB" id="29755at2759"/>
<dbReference type="Proteomes" id="UP000035682">
    <property type="component" value="Unplaced"/>
</dbReference>
<dbReference type="CTD" id="36380466"/>
<keyword evidence="5" id="KW-0143">Chaperone</keyword>
<comment type="subcellular location">
    <subcellularLocation>
        <location evidence="1">Nucleus</location>
    </subcellularLocation>
</comment>
<dbReference type="GO" id="GO:0000785">
    <property type="term" value="C:chromatin"/>
    <property type="evidence" value="ECO:0007669"/>
    <property type="project" value="TreeGrafter"/>
</dbReference>
<dbReference type="STRING" id="34506.A0A090LE97"/>